<reference evidence="2 3" key="1">
    <citation type="submission" date="2020-08" db="EMBL/GenBank/DDBJ databases">
        <title>Genomic Encyclopedia of Type Strains, Phase III (KMG-III): the genomes of soil and plant-associated and newly described type strains.</title>
        <authorList>
            <person name="Whitman W."/>
        </authorList>
    </citation>
    <scope>NUCLEOTIDE SEQUENCE [LARGE SCALE GENOMIC DNA]</scope>
    <source>
        <strain evidence="2 3">CECT 3273</strain>
    </source>
</reference>
<organism evidence="2 3">
    <name type="scientific">Streptomyces griseomycini</name>
    <dbReference type="NCBI Taxonomy" id="66895"/>
    <lineage>
        <taxon>Bacteria</taxon>
        <taxon>Bacillati</taxon>
        <taxon>Actinomycetota</taxon>
        <taxon>Actinomycetes</taxon>
        <taxon>Kitasatosporales</taxon>
        <taxon>Streptomycetaceae</taxon>
        <taxon>Streptomyces</taxon>
    </lineage>
</organism>
<protein>
    <submittedName>
        <fullName evidence="2">Uncharacterized protein</fullName>
    </submittedName>
</protein>
<feature type="compositionally biased region" description="Low complexity" evidence="1">
    <location>
        <begin position="64"/>
        <end position="74"/>
    </location>
</feature>
<name>A0A7W7LW14_9ACTN</name>
<accession>A0A7W7LW14</accession>
<feature type="region of interest" description="Disordered" evidence="1">
    <location>
        <begin position="1"/>
        <end position="93"/>
    </location>
</feature>
<keyword evidence="3" id="KW-1185">Reference proteome</keyword>
<dbReference type="AlphaFoldDB" id="A0A7W7LW14"/>
<sequence>MASPGRPLHDTAQWPGGRSVGIGPVPEGGVRTRSSEGGSQENRGAVAGGSGLTRVDQRAFGPKATARPSTTTSAPVPPHAEGPVTRPGDRPLRVAREDYRRCCESATVTSTRWNSFSSL</sequence>
<evidence type="ECO:0000256" key="1">
    <source>
        <dbReference type="SAM" id="MobiDB-lite"/>
    </source>
</evidence>
<dbReference type="Proteomes" id="UP000579523">
    <property type="component" value="Unassembled WGS sequence"/>
</dbReference>
<gene>
    <name evidence="2" type="ORF">FHS37_001517</name>
</gene>
<dbReference type="EMBL" id="JACHJI010000002">
    <property type="protein sequence ID" value="MBB4897490.1"/>
    <property type="molecule type" value="Genomic_DNA"/>
</dbReference>
<evidence type="ECO:0000313" key="3">
    <source>
        <dbReference type="Proteomes" id="UP000579523"/>
    </source>
</evidence>
<proteinExistence type="predicted"/>
<comment type="caution">
    <text evidence="2">The sequence shown here is derived from an EMBL/GenBank/DDBJ whole genome shotgun (WGS) entry which is preliminary data.</text>
</comment>
<evidence type="ECO:0000313" key="2">
    <source>
        <dbReference type="EMBL" id="MBB4897490.1"/>
    </source>
</evidence>